<dbReference type="OrthoDB" id="6141573at2759"/>
<keyword evidence="3" id="KW-1185">Reference proteome</keyword>
<organism evidence="2 3">
    <name type="scientific">Paramuricea clavata</name>
    <name type="common">Red gorgonian</name>
    <name type="synonym">Violescent sea-whip</name>
    <dbReference type="NCBI Taxonomy" id="317549"/>
    <lineage>
        <taxon>Eukaryota</taxon>
        <taxon>Metazoa</taxon>
        <taxon>Cnidaria</taxon>
        <taxon>Anthozoa</taxon>
        <taxon>Octocorallia</taxon>
        <taxon>Malacalcyonacea</taxon>
        <taxon>Plexauridae</taxon>
        <taxon>Paramuricea</taxon>
    </lineage>
</organism>
<dbReference type="InterPro" id="IPR051320">
    <property type="entry name" value="Viral_Replic_Matur_Polypro"/>
</dbReference>
<protein>
    <recommendedName>
        <fullName evidence="1">Reverse transcriptase domain-containing protein</fullName>
    </recommendedName>
</protein>
<evidence type="ECO:0000313" key="3">
    <source>
        <dbReference type="Proteomes" id="UP001152795"/>
    </source>
</evidence>
<comment type="caution">
    <text evidence="2">The sequence shown here is derived from an EMBL/GenBank/DDBJ whole genome shotgun (WGS) entry which is preliminary data.</text>
</comment>
<dbReference type="Pfam" id="PF00078">
    <property type="entry name" value="RVT_1"/>
    <property type="match status" value="1"/>
</dbReference>
<dbReference type="Proteomes" id="UP001152795">
    <property type="component" value="Unassembled WGS sequence"/>
</dbReference>
<dbReference type="Gene3D" id="3.30.70.270">
    <property type="match status" value="2"/>
</dbReference>
<sequence length="278" mass="30747">MPNVDSVLRAIGQWQYVIITDLLKSFYQIPLAASSMKYCGVATPYKGIRVYTRSAMGMPGSETCLEELMSRVLGDLIQEGCVAKIADDLYIDGNTPSEVLHHWRRVLSLLKKNNLCLSASKTIICPQKAVVLGWTWSKGTLQASPHKLAALSSVAPPSTVQGLRSFIGSYKVLSRVLPKYAELLDPLDQATAGKESRERIRWSDELLLAFKTAQQALENHKTISLPQSDDALWIVTDGSVKNRGIAATLYIQRDGKLLLAGFFNAKLRKHQVSSSSRR</sequence>
<dbReference type="SUPFAM" id="SSF56672">
    <property type="entry name" value="DNA/RNA polymerases"/>
    <property type="match status" value="1"/>
</dbReference>
<accession>A0A6S7IT95</accession>
<gene>
    <name evidence="2" type="ORF">PACLA_8A035852</name>
</gene>
<dbReference type="Gene3D" id="3.10.10.10">
    <property type="entry name" value="HIV Type 1 Reverse Transcriptase, subunit A, domain 1"/>
    <property type="match status" value="1"/>
</dbReference>
<dbReference type="InterPro" id="IPR043502">
    <property type="entry name" value="DNA/RNA_pol_sf"/>
</dbReference>
<evidence type="ECO:0000259" key="1">
    <source>
        <dbReference type="Pfam" id="PF00078"/>
    </source>
</evidence>
<feature type="domain" description="Reverse transcriptase" evidence="1">
    <location>
        <begin position="9"/>
        <end position="135"/>
    </location>
</feature>
<dbReference type="AlphaFoldDB" id="A0A6S7IT95"/>
<dbReference type="PANTHER" id="PTHR33064">
    <property type="entry name" value="POL PROTEIN"/>
    <property type="match status" value="1"/>
</dbReference>
<name>A0A6S7IT95_PARCT</name>
<dbReference type="PANTHER" id="PTHR33064:SF37">
    <property type="entry name" value="RIBONUCLEASE H"/>
    <property type="match status" value="1"/>
</dbReference>
<proteinExistence type="predicted"/>
<dbReference type="EMBL" id="CACRXK020006216">
    <property type="protein sequence ID" value="CAB4008751.1"/>
    <property type="molecule type" value="Genomic_DNA"/>
</dbReference>
<dbReference type="InterPro" id="IPR043128">
    <property type="entry name" value="Rev_trsase/Diguanyl_cyclase"/>
</dbReference>
<reference evidence="2" key="1">
    <citation type="submission" date="2020-04" db="EMBL/GenBank/DDBJ databases">
        <authorList>
            <person name="Alioto T."/>
            <person name="Alioto T."/>
            <person name="Gomez Garrido J."/>
        </authorList>
    </citation>
    <scope>NUCLEOTIDE SEQUENCE</scope>
    <source>
        <strain evidence="2">A484AB</strain>
    </source>
</reference>
<evidence type="ECO:0000313" key="2">
    <source>
        <dbReference type="EMBL" id="CAB4008751.1"/>
    </source>
</evidence>
<feature type="non-terminal residue" evidence="2">
    <location>
        <position position="278"/>
    </location>
</feature>
<dbReference type="InterPro" id="IPR000477">
    <property type="entry name" value="RT_dom"/>
</dbReference>